<dbReference type="Proteomes" id="UP000548632">
    <property type="component" value="Unassembled WGS sequence"/>
</dbReference>
<proteinExistence type="predicted"/>
<feature type="transmembrane region" description="Helical" evidence="1">
    <location>
        <begin position="74"/>
        <end position="96"/>
    </location>
</feature>
<accession>A0A839H971</accession>
<reference evidence="2 3" key="1">
    <citation type="journal article" date="2020" name="Arch. Microbiol.">
        <title>The genome sequence of the giant phototrophic gammaproteobacterium Thiospirillum jenense gives insight into its physiological properties and phylogenetic relationships.</title>
        <authorList>
            <person name="Imhoff J.F."/>
            <person name="Meyer T.E."/>
            <person name="Kyndt J.A."/>
        </authorList>
    </citation>
    <scope>NUCLEOTIDE SEQUENCE [LARGE SCALE GENOMIC DNA]</scope>
    <source>
        <strain evidence="2 3">DSM 216</strain>
    </source>
</reference>
<name>A0A839H971_9GAMM</name>
<keyword evidence="3" id="KW-1185">Reference proteome</keyword>
<keyword evidence="1" id="KW-1133">Transmembrane helix</keyword>
<dbReference type="RefSeq" id="WP_182583118.1">
    <property type="nucleotide sequence ID" value="NZ_JABVCQ010000008.1"/>
</dbReference>
<sequence length="98" mass="9163">MTIHKALGLGLAGNELSKKITGTSEVSAKRSAVATGAGATLGVVATEALVIGSTAAATVSTGAVATAAATLATAAAPVVVPLAIAAGAVAFIASLFDD</sequence>
<keyword evidence="1" id="KW-0472">Membrane</keyword>
<keyword evidence="1" id="KW-0812">Transmembrane</keyword>
<organism evidence="2 3">
    <name type="scientific">Thiospirillum jenense</name>
    <dbReference type="NCBI Taxonomy" id="1653858"/>
    <lineage>
        <taxon>Bacteria</taxon>
        <taxon>Pseudomonadati</taxon>
        <taxon>Pseudomonadota</taxon>
        <taxon>Gammaproteobacteria</taxon>
        <taxon>Chromatiales</taxon>
        <taxon>Chromatiaceae</taxon>
        <taxon>Thiospirillum</taxon>
    </lineage>
</organism>
<dbReference type="EMBL" id="JABVCQ010000008">
    <property type="protein sequence ID" value="MBB1125601.1"/>
    <property type="molecule type" value="Genomic_DNA"/>
</dbReference>
<evidence type="ECO:0000256" key="1">
    <source>
        <dbReference type="SAM" id="Phobius"/>
    </source>
</evidence>
<gene>
    <name evidence="2" type="ORF">HUK38_05055</name>
</gene>
<evidence type="ECO:0000313" key="2">
    <source>
        <dbReference type="EMBL" id="MBB1125601.1"/>
    </source>
</evidence>
<evidence type="ECO:0000313" key="3">
    <source>
        <dbReference type="Proteomes" id="UP000548632"/>
    </source>
</evidence>
<comment type="caution">
    <text evidence="2">The sequence shown here is derived from an EMBL/GenBank/DDBJ whole genome shotgun (WGS) entry which is preliminary data.</text>
</comment>
<protein>
    <submittedName>
        <fullName evidence="2">Uncharacterized protein</fullName>
    </submittedName>
</protein>
<dbReference type="AlphaFoldDB" id="A0A839H971"/>